<reference evidence="10 11" key="1">
    <citation type="submission" date="2019-03" db="EMBL/GenBank/DDBJ databases">
        <authorList>
            <person name="Gaulin E."/>
            <person name="Dumas B."/>
        </authorList>
    </citation>
    <scope>NUCLEOTIDE SEQUENCE [LARGE SCALE GENOMIC DNA]</scope>
    <source>
        <strain evidence="10">CBS 568.67</strain>
    </source>
</reference>
<evidence type="ECO:0000256" key="2">
    <source>
        <dbReference type="ARBA" id="ARBA00022490"/>
    </source>
</evidence>
<evidence type="ECO:0000256" key="5">
    <source>
        <dbReference type="ARBA" id="ARBA00022917"/>
    </source>
</evidence>
<dbReference type="Gene3D" id="3.30.230.10">
    <property type="match status" value="1"/>
</dbReference>
<comment type="subcellular location">
    <subcellularLocation>
        <location evidence="1">Cytoplasm</location>
    </subcellularLocation>
</comment>
<dbReference type="SUPFAM" id="SSF50447">
    <property type="entry name" value="Translation proteins"/>
    <property type="match status" value="1"/>
</dbReference>
<dbReference type="GO" id="GO:0003746">
    <property type="term" value="F:translation elongation factor activity"/>
    <property type="evidence" value="ECO:0007669"/>
    <property type="project" value="UniProtKB-KW"/>
</dbReference>
<feature type="domain" description="Elongation factor EFG" evidence="7">
    <location>
        <begin position="685"/>
        <end position="773"/>
    </location>
</feature>
<dbReference type="Pfam" id="PF00009">
    <property type="entry name" value="GTP_EFTU"/>
    <property type="match status" value="1"/>
</dbReference>
<evidence type="ECO:0000259" key="7">
    <source>
        <dbReference type="SMART" id="SM00838"/>
    </source>
</evidence>
<dbReference type="AlphaFoldDB" id="A0A485K3T5"/>
<dbReference type="OrthoDB" id="364892at2759"/>
<dbReference type="InterPro" id="IPR027417">
    <property type="entry name" value="P-loop_NTPase"/>
</dbReference>
<dbReference type="Proteomes" id="UP000332933">
    <property type="component" value="Unassembled WGS sequence"/>
</dbReference>
<dbReference type="PANTHER" id="PTHR42908">
    <property type="entry name" value="TRANSLATION ELONGATION FACTOR-RELATED"/>
    <property type="match status" value="1"/>
</dbReference>
<keyword evidence="3" id="KW-0547">Nucleotide-binding</keyword>
<dbReference type="EMBL" id="CAADRA010000058">
    <property type="protein sequence ID" value="VFT78129.1"/>
    <property type="molecule type" value="Genomic_DNA"/>
</dbReference>
<dbReference type="Pfam" id="PF03764">
    <property type="entry name" value="EFG_IV"/>
    <property type="match status" value="1"/>
</dbReference>
<dbReference type="PANTHER" id="PTHR42908:SF10">
    <property type="entry name" value="EUKARYOTIC TRANSLATION ELONGATION FACTOR 2"/>
    <property type="match status" value="1"/>
</dbReference>
<dbReference type="CDD" id="cd01681">
    <property type="entry name" value="aeEF2_snRNP_like_IV"/>
    <property type="match status" value="1"/>
</dbReference>
<dbReference type="Gene3D" id="3.30.70.240">
    <property type="match status" value="1"/>
</dbReference>
<dbReference type="GO" id="GO:0005525">
    <property type="term" value="F:GTP binding"/>
    <property type="evidence" value="ECO:0007669"/>
    <property type="project" value="UniProtKB-KW"/>
</dbReference>
<dbReference type="Gene3D" id="3.30.70.870">
    <property type="entry name" value="Elongation Factor G (Translational Gtpase), domain 3"/>
    <property type="match status" value="1"/>
</dbReference>
<dbReference type="GO" id="GO:0003924">
    <property type="term" value="F:GTPase activity"/>
    <property type="evidence" value="ECO:0007669"/>
    <property type="project" value="InterPro"/>
</dbReference>
<evidence type="ECO:0000313" key="11">
    <source>
        <dbReference type="Proteomes" id="UP000332933"/>
    </source>
</evidence>
<evidence type="ECO:0000259" key="8">
    <source>
        <dbReference type="SMART" id="SM00889"/>
    </source>
</evidence>
<keyword evidence="5" id="KW-0648">Protein biosynthesis</keyword>
<dbReference type="SUPFAM" id="SSF52540">
    <property type="entry name" value="P-loop containing nucleoside triphosphate hydrolases"/>
    <property type="match status" value="1"/>
</dbReference>
<dbReference type="GO" id="GO:0043022">
    <property type="term" value="F:ribosome binding"/>
    <property type="evidence" value="ECO:0007669"/>
    <property type="project" value="TreeGrafter"/>
</dbReference>
<evidence type="ECO:0000256" key="3">
    <source>
        <dbReference type="ARBA" id="ARBA00022741"/>
    </source>
</evidence>
<name>A0A485K3T5_9STRA</name>
<dbReference type="SUPFAM" id="SSF54980">
    <property type="entry name" value="EF-G C-terminal domain-like"/>
    <property type="match status" value="1"/>
</dbReference>
<gene>
    <name evidence="10" type="primary">Aste57867_905</name>
    <name evidence="9" type="ORF">As57867_000904</name>
    <name evidence="10" type="ORF">ASTE57867_905</name>
</gene>
<dbReference type="Gene3D" id="2.40.30.10">
    <property type="entry name" value="Translation factors"/>
    <property type="match status" value="1"/>
</dbReference>
<evidence type="ECO:0000313" key="9">
    <source>
        <dbReference type="EMBL" id="KAF0719611.1"/>
    </source>
</evidence>
<dbReference type="InterPro" id="IPR020568">
    <property type="entry name" value="Ribosomal_Su5_D2-typ_SF"/>
</dbReference>
<keyword evidence="6" id="KW-0342">GTP-binding</keyword>
<reference evidence="9" key="2">
    <citation type="submission" date="2019-06" db="EMBL/GenBank/DDBJ databases">
        <title>Genomics analysis of Aphanomyces spp. identifies a new class of oomycete effector associated with host adaptation.</title>
        <authorList>
            <person name="Gaulin E."/>
        </authorList>
    </citation>
    <scope>NUCLEOTIDE SEQUENCE</scope>
    <source>
        <strain evidence="9">CBS 578.67</strain>
    </source>
</reference>
<dbReference type="Gene3D" id="3.40.50.300">
    <property type="entry name" value="P-loop containing nucleotide triphosphate hydrolases"/>
    <property type="match status" value="1"/>
</dbReference>
<accession>A0A485K3T5</accession>
<dbReference type="GO" id="GO:1990904">
    <property type="term" value="C:ribonucleoprotein complex"/>
    <property type="evidence" value="ECO:0007669"/>
    <property type="project" value="TreeGrafter"/>
</dbReference>
<dbReference type="SMART" id="SM00838">
    <property type="entry name" value="EFG_C"/>
    <property type="match status" value="1"/>
</dbReference>
<sequence>MSNPCNIRHVAVVGASGKSALIDALASTAAITVEDAAEMEAVPRESRPLCVALAFDKSPTSLLPSRPATTHTRHLINLIDSPSQIDWNVSTACRVADGAIVSLDAMDEDAGLLLGTTLLRHVLGERVTPIVFVNQLDRMVSTLSHETCCTSLRRSIDIVDDTILPIHPDRPSDGHSTPILIGSALHRWGFALDRSIGALDTGDPQHDKLLQTLWSKDDNATPTNAGLACDIISTPAPFWHASWKTLALMFQLWHDIVVDCKPSQEVLSSLPRALDLDLHDDDGDAPRHGEAYFHRLMRAWLPLDQAILDAVVRHVPSPVAAQRNRVDLLYEGPMDDACAAGIRACNPTSPMVMHVASMVPSSVRGRYMGFGRVYAGDLTTDQRVHVLRPDRNHPRRATRVDRIVVFLQKYDLSVAHVPAGNLCGVAGVDQYLLHTGTVTTDAEGHAIRAPPSPPQRFVLRATVAPVSPTDLPHFLARVQYIVRTDTMAMCRLDETTGECFVEVLDESHLAHCVQRLAADVGCALEPVGRPTATFRESVTAVSMSRSCTATSPNRHNRLTCAGARLADAFVRDVDAGGGAASVRSSLVAQYGWDEASANRVWSFDRNVLVDATSAALYLNEIRSSVVCGFQWATTHGVLCDRPLHGLRVNLLDVVLHADAIHRGIGQILSTTRRVVHACQVAATPALVEPMHRIDVHCFVGVVDVVCGLVEARQGRILARDGGAATVHVTAVVPVDTSVGLVDALRVQTKGRAIVQGTSFDGFERVAGDPYDPTTRAGALVRAMRLERGLPPEIPTCDSFSNWSVSTNGR</sequence>
<protein>
    <submittedName>
        <fullName evidence="10">Aste57867_905 protein</fullName>
    </submittedName>
</protein>
<keyword evidence="4" id="KW-0251">Elongation factor</keyword>
<dbReference type="EMBL" id="VJMH01000058">
    <property type="protein sequence ID" value="KAF0719611.1"/>
    <property type="molecule type" value="Genomic_DNA"/>
</dbReference>
<dbReference type="InterPro" id="IPR014721">
    <property type="entry name" value="Ribsml_uS5_D2-typ_fold_subgr"/>
</dbReference>
<feature type="domain" description="Translation elongation factor EFG/EF2" evidence="8">
    <location>
        <begin position="571"/>
        <end position="683"/>
    </location>
</feature>
<dbReference type="GO" id="GO:0005829">
    <property type="term" value="C:cytosol"/>
    <property type="evidence" value="ECO:0007669"/>
    <property type="project" value="TreeGrafter"/>
</dbReference>
<evidence type="ECO:0000256" key="4">
    <source>
        <dbReference type="ARBA" id="ARBA00022768"/>
    </source>
</evidence>
<dbReference type="SUPFAM" id="SSF54211">
    <property type="entry name" value="Ribosomal protein S5 domain 2-like"/>
    <property type="match status" value="1"/>
</dbReference>
<keyword evidence="2" id="KW-0963">Cytoplasm</keyword>
<dbReference type="Pfam" id="PF00679">
    <property type="entry name" value="EFG_C"/>
    <property type="match status" value="1"/>
</dbReference>
<dbReference type="InterPro" id="IPR005517">
    <property type="entry name" value="Transl_elong_EFG/EF2_IV"/>
</dbReference>
<dbReference type="CDD" id="cd01514">
    <property type="entry name" value="Elongation_Factor_C"/>
    <property type="match status" value="1"/>
</dbReference>
<evidence type="ECO:0000313" key="10">
    <source>
        <dbReference type="EMBL" id="VFT78129.1"/>
    </source>
</evidence>
<dbReference type="SMART" id="SM00889">
    <property type="entry name" value="EFG_IV"/>
    <property type="match status" value="1"/>
</dbReference>
<dbReference type="InterPro" id="IPR000640">
    <property type="entry name" value="EFG_V-like"/>
</dbReference>
<evidence type="ECO:0000256" key="6">
    <source>
        <dbReference type="ARBA" id="ARBA00023134"/>
    </source>
</evidence>
<proteinExistence type="predicted"/>
<dbReference type="InterPro" id="IPR000795">
    <property type="entry name" value="T_Tr_GTP-bd_dom"/>
</dbReference>
<dbReference type="InterPro" id="IPR009000">
    <property type="entry name" value="Transl_B-barrel_sf"/>
</dbReference>
<organism evidence="10 11">
    <name type="scientific">Aphanomyces stellatus</name>
    <dbReference type="NCBI Taxonomy" id="120398"/>
    <lineage>
        <taxon>Eukaryota</taxon>
        <taxon>Sar</taxon>
        <taxon>Stramenopiles</taxon>
        <taxon>Oomycota</taxon>
        <taxon>Saprolegniomycetes</taxon>
        <taxon>Saprolegniales</taxon>
        <taxon>Verrucalvaceae</taxon>
        <taxon>Aphanomyces</taxon>
    </lineage>
</organism>
<keyword evidence="11" id="KW-1185">Reference proteome</keyword>
<dbReference type="InterPro" id="IPR035647">
    <property type="entry name" value="EFG_III/V"/>
</dbReference>
<evidence type="ECO:0000256" key="1">
    <source>
        <dbReference type="ARBA" id="ARBA00004496"/>
    </source>
</evidence>